<dbReference type="PANTHER" id="PTHR21496:SF23">
    <property type="entry name" value="3-PHENYLPROPIONATE_CINNAMIC ACID DIOXYGENASE FERREDOXIN SUBUNIT"/>
    <property type="match status" value="1"/>
</dbReference>
<dbReference type="InterPro" id="IPR017941">
    <property type="entry name" value="Rieske_2Fe-2S"/>
</dbReference>
<keyword evidence="7" id="KW-1185">Reference proteome</keyword>
<protein>
    <submittedName>
        <fullName evidence="6">Rieske 2Fe-2S family protein</fullName>
    </submittedName>
</protein>
<dbReference type="GO" id="GO:0046872">
    <property type="term" value="F:metal ion binding"/>
    <property type="evidence" value="ECO:0007669"/>
    <property type="project" value="UniProtKB-KW"/>
</dbReference>
<dbReference type="SUPFAM" id="SSF50022">
    <property type="entry name" value="ISP domain"/>
    <property type="match status" value="1"/>
</dbReference>
<gene>
    <name evidence="6" type="ORF">GRAN_1347</name>
</gene>
<dbReference type="GO" id="GO:0051537">
    <property type="term" value="F:2 iron, 2 sulfur cluster binding"/>
    <property type="evidence" value="ECO:0007669"/>
    <property type="project" value="UniProtKB-KW"/>
</dbReference>
<evidence type="ECO:0000313" key="6">
    <source>
        <dbReference type="EMBL" id="RXH58037.1"/>
    </source>
</evidence>
<accession>A0A4Q0T407</accession>
<comment type="caution">
    <text evidence="6">The sequence shown here is derived from an EMBL/GenBank/DDBJ whole genome shotgun (WGS) entry which is preliminary data.</text>
</comment>
<keyword evidence="4" id="KW-0411">Iron-sulfur</keyword>
<keyword evidence="3" id="KW-0408">Iron</keyword>
<dbReference type="AlphaFoldDB" id="A0A4Q0T407"/>
<dbReference type="Proteomes" id="UP000289437">
    <property type="component" value="Unassembled WGS sequence"/>
</dbReference>
<evidence type="ECO:0000256" key="3">
    <source>
        <dbReference type="ARBA" id="ARBA00023004"/>
    </source>
</evidence>
<feature type="domain" description="Rieske" evidence="5">
    <location>
        <begin position="3"/>
        <end position="98"/>
    </location>
</feature>
<dbReference type="Gene3D" id="2.102.10.10">
    <property type="entry name" value="Rieske [2Fe-2S] iron-sulphur domain"/>
    <property type="match status" value="1"/>
</dbReference>
<dbReference type="PROSITE" id="PS51296">
    <property type="entry name" value="RIESKE"/>
    <property type="match status" value="1"/>
</dbReference>
<reference evidence="6 7" key="1">
    <citation type="submission" date="2018-11" db="EMBL/GenBank/DDBJ databases">
        <authorList>
            <person name="Mardanov A.V."/>
            <person name="Ravin N.V."/>
            <person name="Dedysh S.N."/>
        </authorList>
    </citation>
    <scope>NUCLEOTIDE SEQUENCE [LARGE SCALE GENOMIC DNA]</scope>
    <source>
        <strain evidence="6 7">AF10</strain>
    </source>
</reference>
<evidence type="ECO:0000259" key="5">
    <source>
        <dbReference type="PROSITE" id="PS51296"/>
    </source>
</evidence>
<evidence type="ECO:0000313" key="7">
    <source>
        <dbReference type="Proteomes" id="UP000289437"/>
    </source>
</evidence>
<proteinExistence type="predicted"/>
<evidence type="ECO:0000256" key="4">
    <source>
        <dbReference type="ARBA" id="ARBA00023014"/>
    </source>
</evidence>
<organism evidence="6 7">
    <name type="scientific">Granulicella sibirica</name>
    <dbReference type="NCBI Taxonomy" id="2479048"/>
    <lineage>
        <taxon>Bacteria</taxon>
        <taxon>Pseudomonadati</taxon>
        <taxon>Acidobacteriota</taxon>
        <taxon>Terriglobia</taxon>
        <taxon>Terriglobales</taxon>
        <taxon>Acidobacteriaceae</taxon>
        <taxon>Granulicella</taxon>
    </lineage>
</organism>
<sequence length="118" mass="12635">MILKLCDVAGLPQEGRLKGFAGGRVHLCVGVLNGRPYAIDNECPHQRAPLASGSIADGYVVCPIHGWRFRLADGSPERSNDPAVETYEVRIYGDEVFVRVPASQTGIADPASSKESLA</sequence>
<keyword evidence="1" id="KW-0001">2Fe-2S</keyword>
<dbReference type="RefSeq" id="WP_128912112.1">
    <property type="nucleotide sequence ID" value="NZ_RDSM01000001.1"/>
</dbReference>
<dbReference type="EMBL" id="RDSM01000001">
    <property type="protein sequence ID" value="RXH58037.1"/>
    <property type="molecule type" value="Genomic_DNA"/>
</dbReference>
<name>A0A4Q0T407_9BACT</name>
<dbReference type="PANTHER" id="PTHR21496">
    <property type="entry name" value="FERREDOXIN-RELATED"/>
    <property type="match status" value="1"/>
</dbReference>
<evidence type="ECO:0000256" key="1">
    <source>
        <dbReference type="ARBA" id="ARBA00022714"/>
    </source>
</evidence>
<keyword evidence="2" id="KW-0479">Metal-binding</keyword>
<evidence type="ECO:0000256" key="2">
    <source>
        <dbReference type="ARBA" id="ARBA00022723"/>
    </source>
</evidence>
<reference evidence="7" key="2">
    <citation type="submission" date="2019-02" db="EMBL/GenBank/DDBJ databases">
        <title>Granulicella sibirica sp. nov., a psychrotolerant acidobacterium isolated from an organic soil layer in forested tundra, West Siberia.</title>
        <authorList>
            <person name="Oshkin I.Y."/>
            <person name="Kulichevskaya I.S."/>
            <person name="Rijpstra W.I.C."/>
            <person name="Sinninghe Damste J.S."/>
            <person name="Rakitin A.L."/>
            <person name="Ravin N.V."/>
            <person name="Dedysh S.N."/>
        </authorList>
    </citation>
    <scope>NUCLEOTIDE SEQUENCE [LARGE SCALE GENOMIC DNA]</scope>
    <source>
        <strain evidence="7">AF10</strain>
    </source>
</reference>
<dbReference type="CDD" id="cd03467">
    <property type="entry name" value="Rieske"/>
    <property type="match status" value="1"/>
</dbReference>
<dbReference type="OrthoDB" id="9795104at2"/>
<dbReference type="InterPro" id="IPR036922">
    <property type="entry name" value="Rieske_2Fe-2S_sf"/>
</dbReference>
<dbReference type="Pfam" id="PF00355">
    <property type="entry name" value="Rieske"/>
    <property type="match status" value="1"/>
</dbReference>